<comment type="caution">
    <text evidence="2">The sequence shown here is derived from an EMBL/GenBank/DDBJ whole genome shotgun (WGS) entry which is preliminary data.</text>
</comment>
<evidence type="ECO:0000259" key="1">
    <source>
        <dbReference type="PROSITE" id="PS51186"/>
    </source>
</evidence>
<dbReference type="Proteomes" id="UP000647587">
    <property type="component" value="Unassembled WGS sequence"/>
</dbReference>
<protein>
    <submittedName>
        <fullName evidence="2">GNAT family acetyltransferase</fullName>
    </submittedName>
</protein>
<reference evidence="3" key="1">
    <citation type="journal article" date="2019" name="Int. J. Syst. Evol. Microbiol.">
        <title>The Global Catalogue of Microorganisms (GCM) 10K type strain sequencing project: providing services to taxonomists for standard genome sequencing and annotation.</title>
        <authorList>
            <consortium name="The Broad Institute Genomics Platform"/>
            <consortium name="The Broad Institute Genome Sequencing Center for Infectious Disease"/>
            <person name="Wu L."/>
            <person name="Ma J."/>
        </authorList>
    </citation>
    <scope>NUCLEOTIDE SEQUENCE [LARGE SCALE GENOMIC DNA]</scope>
    <source>
        <strain evidence="3">JCM 30331</strain>
    </source>
</reference>
<dbReference type="EMBL" id="BMPP01000006">
    <property type="protein sequence ID" value="GGK23914.1"/>
    <property type="molecule type" value="Genomic_DNA"/>
</dbReference>
<organism evidence="2 3">
    <name type="scientific">Deinococcus malanensis</name>
    <dbReference type="NCBI Taxonomy" id="1706855"/>
    <lineage>
        <taxon>Bacteria</taxon>
        <taxon>Thermotogati</taxon>
        <taxon>Deinococcota</taxon>
        <taxon>Deinococci</taxon>
        <taxon>Deinococcales</taxon>
        <taxon>Deinococcaceae</taxon>
        <taxon>Deinococcus</taxon>
    </lineage>
</organism>
<dbReference type="CDD" id="cd04301">
    <property type="entry name" value="NAT_SF"/>
    <property type="match status" value="1"/>
</dbReference>
<name>A0ABQ2ESP7_9DEIO</name>
<sequence length="243" mass="25781">MHVTELLERVALVEAQAHARYGLTGAVGYFGPLTAVYAAPGLVLNTAWHGGSGLPSSEDLNAFEAFSGQYGQAPTLHLLSHAAPTLLPELERRGYVLTSMPHLYTRHLRDLPPVGDFAILEENDPEQWAQWSAQGFGGGLDIMQAVARAPDTQLYTAWLDGQPAATAAMSVTGGVAALHGTSTLPAFRGRGVQTALLAWRLHQAVEAGADLASVFVTPGSPSERNVARAGFALTGLRLTFRQS</sequence>
<evidence type="ECO:0000313" key="2">
    <source>
        <dbReference type="EMBL" id="GGK23914.1"/>
    </source>
</evidence>
<keyword evidence="3" id="KW-1185">Reference proteome</keyword>
<gene>
    <name evidence="2" type="ORF">GCM10008955_16920</name>
</gene>
<evidence type="ECO:0000313" key="3">
    <source>
        <dbReference type="Proteomes" id="UP000647587"/>
    </source>
</evidence>
<dbReference type="PROSITE" id="PS51186">
    <property type="entry name" value="GNAT"/>
    <property type="match status" value="1"/>
</dbReference>
<dbReference type="RefSeq" id="WP_189006701.1">
    <property type="nucleotide sequence ID" value="NZ_BMPP01000006.1"/>
</dbReference>
<dbReference type="Pfam" id="PF00583">
    <property type="entry name" value="Acetyltransf_1"/>
    <property type="match status" value="1"/>
</dbReference>
<dbReference type="InterPro" id="IPR000182">
    <property type="entry name" value="GNAT_dom"/>
</dbReference>
<dbReference type="SUPFAM" id="SSF55729">
    <property type="entry name" value="Acyl-CoA N-acyltransferases (Nat)"/>
    <property type="match status" value="1"/>
</dbReference>
<dbReference type="Gene3D" id="3.40.630.30">
    <property type="match status" value="1"/>
</dbReference>
<proteinExistence type="predicted"/>
<feature type="domain" description="N-acetyltransferase" evidence="1">
    <location>
        <begin position="115"/>
        <end position="243"/>
    </location>
</feature>
<dbReference type="InterPro" id="IPR016181">
    <property type="entry name" value="Acyl_CoA_acyltransferase"/>
</dbReference>
<accession>A0ABQ2ESP7</accession>